<dbReference type="Proteomes" id="UP001314169">
    <property type="component" value="Chromosome 8"/>
</dbReference>
<accession>A0ABP0AF81</accession>
<dbReference type="Gene3D" id="3.30.70.330">
    <property type="match status" value="1"/>
</dbReference>
<sequence>MEPKNSGICPDQESNSNLLVHRSKLNHWATPPRASVLNVKESKASERTVVVAGLPVGHFNARSLTTLVKRHFQDIKNEGGVVENVIYPTRTKGVAYVTFKEEKVAENVIRKKKHYLAVKIGPTQLTVSHFSEKVLISVYATLDLSVFRGQFILESLVRELQKKIPSLRFSPLGQNGRIFVQGSFLAIKKLKESLLFKASSLLEKNRSCINEGEKRSRQSPRRNLPRSNNALLSPRSPVPETLRHGETARYGEMLVLDTDVFLYLKKKSSFYESTLKKYHVLCQERVEGEITTICIKNDLQPNHEKLAKECIEKYSHALHFELRKETFDLKGKERRERGNIELACEKLSSRYGQELLINFNKTHIDVIGPSSDVHTFKKEVLKFIRQTVR</sequence>
<dbReference type="PANTHER" id="PTHR15225">
    <property type="entry name" value="INTERFERON-INDUCED PROTEIN 35/NMI N-MYC/STAT INTERACTING PROTEIN"/>
    <property type="match status" value="1"/>
</dbReference>
<feature type="domain" description="RRM" evidence="3">
    <location>
        <begin position="47"/>
        <end position="132"/>
    </location>
</feature>
<proteinExistence type="predicted"/>
<dbReference type="PROSITE" id="PS50102">
    <property type="entry name" value="RRM"/>
    <property type="match status" value="1"/>
</dbReference>
<dbReference type="EMBL" id="OY882865">
    <property type="protein sequence ID" value="CAK6448588.1"/>
    <property type="molecule type" value="Genomic_DNA"/>
</dbReference>
<dbReference type="InterPro" id="IPR000504">
    <property type="entry name" value="RRM_dom"/>
</dbReference>
<feature type="region of interest" description="Disordered" evidence="2">
    <location>
        <begin position="210"/>
        <end position="244"/>
    </location>
</feature>
<evidence type="ECO:0000256" key="1">
    <source>
        <dbReference type="PROSITE-ProRule" id="PRU00176"/>
    </source>
</evidence>
<reference evidence="4" key="1">
    <citation type="submission" date="2023-12" db="EMBL/GenBank/DDBJ databases">
        <authorList>
            <person name="Brown T."/>
        </authorList>
    </citation>
    <scope>NUCLEOTIDE SEQUENCE</scope>
</reference>
<dbReference type="SUPFAM" id="SSF54928">
    <property type="entry name" value="RNA-binding domain, RBD"/>
    <property type="match status" value="1"/>
</dbReference>
<dbReference type="InterPro" id="IPR035979">
    <property type="entry name" value="RBD_domain_sf"/>
</dbReference>
<organism evidence="4 5">
    <name type="scientific">Pipistrellus nathusii</name>
    <name type="common">Nathusius' pipistrelle</name>
    <dbReference type="NCBI Taxonomy" id="59473"/>
    <lineage>
        <taxon>Eukaryota</taxon>
        <taxon>Metazoa</taxon>
        <taxon>Chordata</taxon>
        <taxon>Craniata</taxon>
        <taxon>Vertebrata</taxon>
        <taxon>Euteleostomi</taxon>
        <taxon>Mammalia</taxon>
        <taxon>Eutheria</taxon>
        <taxon>Laurasiatheria</taxon>
        <taxon>Chiroptera</taxon>
        <taxon>Yangochiroptera</taxon>
        <taxon>Vespertilionidae</taxon>
        <taxon>Pipistrellus</taxon>
    </lineage>
</organism>
<name>A0ABP0AF81_PIPNA</name>
<dbReference type="PANTHER" id="PTHR15225:SF8">
    <property type="entry name" value="RNA-BINDING PROTEIN 43"/>
    <property type="match status" value="1"/>
</dbReference>
<dbReference type="InterPro" id="IPR012677">
    <property type="entry name" value="Nucleotide-bd_a/b_plait_sf"/>
</dbReference>
<keyword evidence="1" id="KW-0694">RNA-binding</keyword>
<evidence type="ECO:0000313" key="4">
    <source>
        <dbReference type="EMBL" id="CAK6448588.1"/>
    </source>
</evidence>
<protein>
    <recommendedName>
        <fullName evidence="3">RRM domain-containing protein</fullName>
    </recommendedName>
</protein>
<keyword evidence="5" id="KW-1185">Reference proteome</keyword>
<evidence type="ECO:0000313" key="5">
    <source>
        <dbReference type="Proteomes" id="UP001314169"/>
    </source>
</evidence>
<evidence type="ECO:0000259" key="3">
    <source>
        <dbReference type="PROSITE" id="PS50102"/>
    </source>
</evidence>
<evidence type="ECO:0000256" key="2">
    <source>
        <dbReference type="SAM" id="MobiDB-lite"/>
    </source>
</evidence>
<dbReference type="Pfam" id="PF23222">
    <property type="entry name" value="RRM_PARP14_1"/>
    <property type="match status" value="1"/>
</dbReference>
<dbReference type="InterPro" id="IPR057051">
    <property type="entry name" value="PARP14_RPM_1"/>
</dbReference>
<gene>
    <name evidence="4" type="ORF">MPIPNATIZW_LOCUS16894</name>
</gene>